<name>A0ABD7ENC5_AERJA</name>
<dbReference type="AlphaFoldDB" id="A0ABD7ENC5"/>
<dbReference type="EMBL" id="CP053881">
    <property type="protein sequence ID" value="QWL62525.1"/>
    <property type="molecule type" value="Genomic_DNA"/>
</dbReference>
<proteinExistence type="predicted"/>
<protein>
    <submittedName>
        <fullName evidence="2">Uncharacterized protein</fullName>
    </submittedName>
</protein>
<evidence type="ECO:0000256" key="1">
    <source>
        <dbReference type="SAM" id="Phobius"/>
    </source>
</evidence>
<sequence length="120" mass="13994">MHKLDQPQRNLIFFMLDIPLELFVCFIESIYQRSLLIFLLLTQVVSSQRRLARDVRSHIGAVCFHSVLFIPPPLRRPAHKLPHFCRLVLVADSDKLSFIGRLDVQISNLKSVVRYHLDES</sequence>
<evidence type="ECO:0000313" key="3">
    <source>
        <dbReference type="Proteomes" id="UP000679312"/>
    </source>
</evidence>
<evidence type="ECO:0000313" key="2">
    <source>
        <dbReference type="EMBL" id="QWL62525.1"/>
    </source>
</evidence>
<dbReference type="Proteomes" id="UP000679312">
    <property type="component" value="Chromosome"/>
</dbReference>
<keyword evidence="1" id="KW-1133">Transmembrane helix</keyword>
<keyword evidence="1" id="KW-0472">Membrane</keyword>
<accession>A0ABD7ENC5</accession>
<keyword evidence="1" id="KW-0812">Transmembrane</keyword>
<gene>
    <name evidence="2" type="ORF">HQ399_09810</name>
</gene>
<feature type="transmembrane region" description="Helical" evidence="1">
    <location>
        <begin position="20"/>
        <end position="41"/>
    </location>
</feature>
<organism evidence="2 3">
    <name type="scientific">Aeromonas jandaei</name>
    <dbReference type="NCBI Taxonomy" id="650"/>
    <lineage>
        <taxon>Bacteria</taxon>
        <taxon>Pseudomonadati</taxon>
        <taxon>Pseudomonadota</taxon>
        <taxon>Gammaproteobacteria</taxon>
        <taxon>Aeromonadales</taxon>
        <taxon>Aeromonadaceae</taxon>
        <taxon>Aeromonas</taxon>
    </lineage>
</organism>
<dbReference type="RefSeq" id="WP_215803591.1">
    <property type="nucleotide sequence ID" value="NZ_CP053881.1"/>
</dbReference>
<reference evidence="2 3" key="1">
    <citation type="journal article" date="2021" name="Front. Microbiol.">
        <title>Prevalence and Genetic Analysis of Chromosomal mcr-3/7 in Aeromonas From U.S. Animal-Derived Samples.</title>
        <authorList>
            <person name="Wang Y."/>
            <person name="Hou N."/>
            <person name="Rasooly R."/>
            <person name="Gu Y."/>
            <person name="He X."/>
        </authorList>
    </citation>
    <scope>NUCLEOTIDE SEQUENCE [LARGE SCALE GENOMIC DNA]</scope>
    <source>
        <strain evidence="2 3">4608</strain>
    </source>
</reference>